<name>A0A7H9BIE0_9NEIS</name>
<dbReference type="Pfam" id="PF00149">
    <property type="entry name" value="Metallophos"/>
    <property type="match status" value="1"/>
</dbReference>
<dbReference type="RefSeq" id="WP_179358125.1">
    <property type="nucleotide sequence ID" value="NZ_CP058627.1"/>
</dbReference>
<evidence type="ECO:0000313" key="3">
    <source>
        <dbReference type="Proteomes" id="UP000509597"/>
    </source>
</evidence>
<gene>
    <name evidence="2" type="ORF">HQ393_07105</name>
</gene>
<proteinExistence type="predicted"/>
<organism evidence="2 3">
    <name type="scientific">Chitinibacter bivalviorum</name>
    <dbReference type="NCBI Taxonomy" id="2739434"/>
    <lineage>
        <taxon>Bacteria</taxon>
        <taxon>Pseudomonadati</taxon>
        <taxon>Pseudomonadota</taxon>
        <taxon>Betaproteobacteria</taxon>
        <taxon>Neisseriales</taxon>
        <taxon>Chitinibacteraceae</taxon>
        <taxon>Chitinibacter</taxon>
    </lineage>
</organism>
<dbReference type="InterPro" id="IPR004843">
    <property type="entry name" value="Calcineurin-like_PHP"/>
</dbReference>
<sequence length="252" mass="28371">MKLWIMSDLHVDVYGYQVVPTEADLVILAGDIGEGFRGLNWANEQLGDLPVVYVPGNHEYYGFKLDQLNAEFEQFSQPTLQVLQRQSIVIGDIRFLGCTLWTDFTLFGAEQQNMSMILAKQYMADFSHIFYPHAGEASLFNPVDSTLIHQQDRAWLESELAKPFAGKTAVITHHGPHSGSLHPRYAEDLVSAGFLSDLTPLMGLAELWIHGHTHHSFDYHVNGTRVVCNPRGYASKNKVENLQFDPSLVIEL</sequence>
<dbReference type="GO" id="GO:0016787">
    <property type="term" value="F:hydrolase activity"/>
    <property type="evidence" value="ECO:0007669"/>
    <property type="project" value="InterPro"/>
</dbReference>
<reference evidence="2 3" key="1">
    <citation type="submission" date="2020-07" db="EMBL/GenBank/DDBJ databases">
        <title>Complete genome sequence of Chitinibacter sp. 2T18.</title>
        <authorList>
            <person name="Bae J.-W."/>
            <person name="Choi J.-W."/>
        </authorList>
    </citation>
    <scope>NUCLEOTIDE SEQUENCE [LARGE SCALE GENOMIC DNA]</scope>
    <source>
        <strain evidence="2 3">2T18</strain>
    </source>
</reference>
<evidence type="ECO:0000259" key="1">
    <source>
        <dbReference type="Pfam" id="PF00149"/>
    </source>
</evidence>
<evidence type="ECO:0000313" key="2">
    <source>
        <dbReference type="EMBL" id="QLG88046.1"/>
    </source>
</evidence>
<dbReference type="Gene3D" id="3.60.21.10">
    <property type="match status" value="1"/>
</dbReference>
<dbReference type="SUPFAM" id="SSF56300">
    <property type="entry name" value="Metallo-dependent phosphatases"/>
    <property type="match status" value="1"/>
</dbReference>
<dbReference type="InterPro" id="IPR029052">
    <property type="entry name" value="Metallo-depent_PP-like"/>
</dbReference>
<dbReference type="AlphaFoldDB" id="A0A7H9BIE0"/>
<accession>A0A7H9BIE0</accession>
<dbReference type="KEGG" id="chiz:HQ393_07105"/>
<dbReference type="EMBL" id="CP058627">
    <property type="protein sequence ID" value="QLG88046.1"/>
    <property type="molecule type" value="Genomic_DNA"/>
</dbReference>
<dbReference type="Proteomes" id="UP000509597">
    <property type="component" value="Chromosome"/>
</dbReference>
<protein>
    <submittedName>
        <fullName evidence="2">Metallophosphoesterase</fullName>
    </submittedName>
</protein>
<feature type="domain" description="Calcineurin-like phosphoesterase" evidence="1">
    <location>
        <begin position="1"/>
        <end position="215"/>
    </location>
</feature>
<dbReference type="PANTHER" id="PTHR37844:SF2">
    <property type="entry name" value="SER_THR PROTEIN PHOSPHATASE SUPERFAMILY (AFU_ORTHOLOGUE AFUA_1G14840)"/>
    <property type="match status" value="1"/>
</dbReference>
<keyword evidence="3" id="KW-1185">Reference proteome</keyword>
<dbReference type="PANTHER" id="PTHR37844">
    <property type="entry name" value="SER/THR PROTEIN PHOSPHATASE SUPERFAMILY (AFU_ORTHOLOGUE AFUA_1G14840)"/>
    <property type="match status" value="1"/>
</dbReference>